<dbReference type="Proteomes" id="UP000697710">
    <property type="component" value="Unassembled WGS sequence"/>
</dbReference>
<dbReference type="CDD" id="cd06171">
    <property type="entry name" value="Sigma70_r4"/>
    <property type="match status" value="1"/>
</dbReference>
<dbReference type="NCBIfam" id="TIGR02937">
    <property type="entry name" value="sigma70-ECF"/>
    <property type="match status" value="1"/>
</dbReference>
<dbReference type="PANTHER" id="PTHR43133:SF8">
    <property type="entry name" value="RNA POLYMERASE SIGMA FACTOR HI_1459-RELATED"/>
    <property type="match status" value="1"/>
</dbReference>
<dbReference type="Pfam" id="PF08281">
    <property type="entry name" value="Sigma70_r4_2"/>
    <property type="match status" value="1"/>
</dbReference>
<dbReference type="EMBL" id="JAGQHR010000420">
    <property type="protein sequence ID" value="MCA9728575.1"/>
    <property type="molecule type" value="Genomic_DNA"/>
</dbReference>
<feature type="domain" description="RNA polymerase sigma factor 70 region 4 type 2" evidence="7">
    <location>
        <begin position="136"/>
        <end position="185"/>
    </location>
</feature>
<dbReference type="InterPro" id="IPR013324">
    <property type="entry name" value="RNA_pol_sigma_r3/r4-like"/>
</dbReference>
<evidence type="ECO:0000259" key="7">
    <source>
        <dbReference type="Pfam" id="PF08281"/>
    </source>
</evidence>
<evidence type="ECO:0000256" key="5">
    <source>
        <dbReference type="ARBA" id="ARBA00023163"/>
    </source>
</evidence>
<dbReference type="InterPro" id="IPR013325">
    <property type="entry name" value="RNA_pol_sigma_r2"/>
</dbReference>
<gene>
    <name evidence="8" type="ORF">KC729_12880</name>
</gene>
<evidence type="ECO:0000313" key="8">
    <source>
        <dbReference type="EMBL" id="MCA9728575.1"/>
    </source>
</evidence>
<comment type="caution">
    <text evidence="8">The sequence shown here is derived from an EMBL/GenBank/DDBJ whole genome shotgun (WGS) entry which is preliminary data.</text>
</comment>
<dbReference type="SUPFAM" id="SSF88659">
    <property type="entry name" value="Sigma3 and sigma4 domains of RNA polymerase sigma factors"/>
    <property type="match status" value="1"/>
</dbReference>
<keyword evidence="2" id="KW-0805">Transcription regulation</keyword>
<keyword evidence="5" id="KW-0804">Transcription</keyword>
<evidence type="ECO:0000313" key="9">
    <source>
        <dbReference type="Proteomes" id="UP000697710"/>
    </source>
</evidence>
<dbReference type="AlphaFoldDB" id="A0A956RQ45"/>
<sequence>MGERALDIMTDDQLVVLSQRGDLDAFNQLVQRWEASLYHFVRRTVGNSEEARDVCQEALTRGFQNIERLRDGTKFKAWIHHIALNLCRDKFRSQRSRADLRSLDEFSAEELQEATSDARPIAPDAQVTRASLCDLLGGALERLPVEQRTAIVLREYHGFNSEEIGEITGVPAATVRTRIFYGLKSMRRAFQERGISGIEMLQGEES</sequence>
<keyword evidence="4" id="KW-0238">DNA-binding</keyword>
<accession>A0A956RQ45</accession>
<reference evidence="8" key="2">
    <citation type="journal article" date="2021" name="Microbiome">
        <title>Successional dynamics and alternative stable states in a saline activated sludge microbial community over 9 years.</title>
        <authorList>
            <person name="Wang Y."/>
            <person name="Ye J."/>
            <person name="Ju F."/>
            <person name="Liu L."/>
            <person name="Boyd J.A."/>
            <person name="Deng Y."/>
            <person name="Parks D.H."/>
            <person name="Jiang X."/>
            <person name="Yin X."/>
            <person name="Woodcroft B.J."/>
            <person name="Tyson G.W."/>
            <person name="Hugenholtz P."/>
            <person name="Polz M.F."/>
            <person name="Zhang T."/>
        </authorList>
    </citation>
    <scope>NUCLEOTIDE SEQUENCE</scope>
    <source>
        <strain evidence="8">HKST-UBA01</strain>
    </source>
</reference>
<proteinExistence type="inferred from homology"/>
<dbReference type="InterPro" id="IPR039425">
    <property type="entry name" value="RNA_pol_sigma-70-like"/>
</dbReference>
<dbReference type="GO" id="GO:0016987">
    <property type="term" value="F:sigma factor activity"/>
    <property type="evidence" value="ECO:0007669"/>
    <property type="project" value="UniProtKB-KW"/>
</dbReference>
<feature type="domain" description="RNA polymerase sigma-70 region 2" evidence="6">
    <location>
        <begin position="29"/>
        <end position="96"/>
    </location>
</feature>
<dbReference type="InterPro" id="IPR014284">
    <property type="entry name" value="RNA_pol_sigma-70_dom"/>
</dbReference>
<reference evidence="8" key="1">
    <citation type="submission" date="2020-04" db="EMBL/GenBank/DDBJ databases">
        <authorList>
            <person name="Zhang T."/>
        </authorList>
    </citation>
    <scope>NUCLEOTIDE SEQUENCE</scope>
    <source>
        <strain evidence="8">HKST-UBA01</strain>
    </source>
</reference>
<comment type="similarity">
    <text evidence="1">Belongs to the sigma-70 factor family. ECF subfamily.</text>
</comment>
<dbReference type="SUPFAM" id="SSF88946">
    <property type="entry name" value="Sigma2 domain of RNA polymerase sigma factors"/>
    <property type="match status" value="1"/>
</dbReference>
<dbReference type="Gene3D" id="1.10.1740.10">
    <property type="match status" value="1"/>
</dbReference>
<dbReference type="InterPro" id="IPR036388">
    <property type="entry name" value="WH-like_DNA-bd_sf"/>
</dbReference>
<dbReference type="Gene3D" id="1.10.10.10">
    <property type="entry name" value="Winged helix-like DNA-binding domain superfamily/Winged helix DNA-binding domain"/>
    <property type="match status" value="1"/>
</dbReference>
<dbReference type="InterPro" id="IPR013249">
    <property type="entry name" value="RNA_pol_sigma70_r4_t2"/>
</dbReference>
<dbReference type="GO" id="GO:0003677">
    <property type="term" value="F:DNA binding"/>
    <property type="evidence" value="ECO:0007669"/>
    <property type="project" value="UniProtKB-KW"/>
</dbReference>
<dbReference type="PANTHER" id="PTHR43133">
    <property type="entry name" value="RNA POLYMERASE ECF-TYPE SIGMA FACTO"/>
    <property type="match status" value="1"/>
</dbReference>
<evidence type="ECO:0000256" key="3">
    <source>
        <dbReference type="ARBA" id="ARBA00023082"/>
    </source>
</evidence>
<name>A0A956RQ45_UNCEI</name>
<dbReference type="InterPro" id="IPR007627">
    <property type="entry name" value="RNA_pol_sigma70_r2"/>
</dbReference>
<keyword evidence="3" id="KW-0731">Sigma factor</keyword>
<evidence type="ECO:0000256" key="1">
    <source>
        <dbReference type="ARBA" id="ARBA00010641"/>
    </source>
</evidence>
<organism evidence="8 9">
    <name type="scientific">Eiseniibacteriota bacterium</name>
    <dbReference type="NCBI Taxonomy" id="2212470"/>
    <lineage>
        <taxon>Bacteria</taxon>
        <taxon>Candidatus Eiseniibacteriota</taxon>
    </lineage>
</organism>
<dbReference type="GO" id="GO:0006352">
    <property type="term" value="P:DNA-templated transcription initiation"/>
    <property type="evidence" value="ECO:0007669"/>
    <property type="project" value="InterPro"/>
</dbReference>
<evidence type="ECO:0000259" key="6">
    <source>
        <dbReference type="Pfam" id="PF04542"/>
    </source>
</evidence>
<evidence type="ECO:0000256" key="2">
    <source>
        <dbReference type="ARBA" id="ARBA00023015"/>
    </source>
</evidence>
<protein>
    <submittedName>
        <fullName evidence="8">RNA polymerase sigma factor</fullName>
    </submittedName>
</protein>
<dbReference type="Pfam" id="PF04542">
    <property type="entry name" value="Sigma70_r2"/>
    <property type="match status" value="1"/>
</dbReference>
<evidence type="ECO:0000256" key="4">
    <source>
        <dbReference type="ARBA" id="ARBA00023125"/>
    </source>
</evidence>